<evidence type="ECO:0000256" key="1">
    <source>
        <dbReference type="ARBA" id="ARBA00009209"/>
    </source>
</evidence>
<dbReference type="SUPFAM" id="SSF48208">
    <property type="entry name" value="Six-hairpin glycosidases"/>
    <property type="match status" value="1"/>
</dbReference>
<keyword evidence="2" id="KW-0378">Hydrolase</keyword>
<keyword evidence="4" id="KW-0812">Transmembrane</keyword>
<protein>
    <recommendedName>
        <fullName evidence="7">Glycosyl hydrolase</fullName>
    </recommendedName>
</protein>
<keyword evidence="6" id="KW-1185">Reference proteome</keyword>
<dbReference type="STRING" id="1150625.Q75_15585"/>
<keyword evidence="4" id="KW-1133">Transmembrane helix</keyword>
<comment type="caution">
    <text evidence="5">The sequence shown here is derived from an EMBL/GenBank/DDBJ whole genome shotgun (WGS) entry which is preliminary data.</text>
</comment>
<dbReference type="InterPro" id="IPR002037">
    <property type="entry name" value="Glyco_hydro_8"/>
</dbReference>
<keyword evidence="4" id="KW-0472">Membrane</keyword>
<evidence type="ECO:0000256" key="2">
    <source>
        <dbReference type="ARBA" id="ARBA00022801"/>
    </source>
</evidence>
<evidence type="ECO:0000256" key="4">
    <source>
        <dbReference type="SAM" id="Phobius"/>
    </source>
</evidence>
<evidence type="ECO:0000313" key="5">
    <source>
        <dbReference type="EMBL" id="KUP04415.1"/>
    </source>
</evidence>
<evidence type="ECO:0000313" key="6">
    <source>
        <dbReference type="Proteomes" id="UP000074108"/>
    </source>
</evidence>
<dbReference type="OrthoDB" id="1779554at2"/>
<dbReference type="InterPro" id="IPR008928">
    <property type="entry name" value="6-hairpin_glycosidase_sf"/>
</dbReference>
<feature type="transmembrane region" description="Helical" evidence="4">
    <location>
        <begin position="12"/>
        <end position="34"/>
    </location>
</feature>
<dbReference type="EMBL" id="LDYG01000051">
    <property type="protein sequence ID" value="KUP04415.1"/>
    <property type="molecule type" value="Genomic_DNA"/>
</dbReference>
<proteinExistence type="inferred from homology"/>
<name>A0A147K4Q1_9BACI</name>
<comment type="similarity">
    <text evidence="1">Belongs to the glycosyl hydrolase 8 (cellulase D) family.</text>
</comment>
<dbReference type="AlphaFoldDB" id="A0A147K4Q1"/>
<gene>
    <name evidence="5" type="ORF">Q75_15585</name>
</gene>
<dbReference type="Pfam" id="PF01270">
    <property type="entry name" value="Glyco_hydro_8"/>
    <property type="match status" value="1"/>
</dbReference>
<dbReference type="GO" id="GO:0004553">
    <property type="term" value="F:hydrolase activity, hydrolyzing O-glycosyl compounds"/>
    <property type="evidence" value="ECO:0007669"/>
    <property type="project" value="InterPro"/>
</dbReference>
<sequence length="308" mass="35605">MRRARRVNRKRSFVKTFAVMLVMVFTLSGVWQLVDIKRSVMAMRTSLHPTHYFIEKHLMNPNGTIATYVKEDTNEDSDFVKGREAISESLGLWMMYGIEVSDQSLFDKSVQSLQIYFLDRSGMVYWRLDPLGQPNVSTNALVDDLRILEALHLGYEKWEDTRYLELFQTISDFMLSHNVKNGYFIDFYDESYQLAADTISLTYMNPVTLKRLSGRSDRGDAAIKKTLQLLKQTPTDGSFYPLRYSVVTEEYEYSETVNLIDQTLIASNLSSIGVDTSDYVAFLRNEWERHGVVYGMYDDENKGAYCVS</sequence>
<dbReference type="InterPro" id="IPR012341">
    <property type="entry name" value="6hp_glycosidase-like_sf"/>
</dbReference>
<accession>A0A147K4Q1</accession>
<dbReference type="GO" id="GO:0005975">
    <property type="term" value="P:carbohydrate metabolic process"/>
    <property type="evidence" value="ECO:0007669"/>
    <property type="project" value="InterPro"/>
</dbReference>
<dbReference type="PATRIC" id="fig|1150625.3.peg.3254"/>
<reference evidence="5 6" key="1">
    <citation type="journal article" date="2016" name="Front. Microbiol.">
        <title>Microevolution Analysis of Bacillus coahuilensis Unveils Differences in Phosphorus Acquisition Strategies and Their Regulation.</title>
        <authorList>
            <person name="Gomez-Lunar Z."/>
            <person name="Hernandez-Gonzalez I."/>
            <person name="Rodriguez-Torres M.D."/>
            <person name="Souza V."/>
            <person name="Olmedo-Alvarez G."/>
        </authorList>
    </citation>
    <scope>NUCLEOTIDE SEQUENCE [LARGE SCALE GENOMIC DNA]</scope>
    <source>
        <strain evidence="6">p1.1.43</strain>
    </source>
</reference>
<evidence type="ECO:0000256" key="3">
    <source>
        <dbReference type="ARBA" id="ARBA00023295"/>
    </source>
</evidence>
<dbReference type="Proteomes" id="UP000074108">
    <property type="component" value="Unassembled WGS sequence"/>
</dbReference>
<evidence type="ECO:0008006" key="7">
    <source>
        <dbReference type="Google" id="ProtNLM"/>
    </source>
</evidence>
<dbReference type="Gene3D" id="1.50.10.10">
    <property type="match status" value="1"/>
</dbReference>
<dbReference type="RefSeq" id="WP_059351882.1">
    <property type="nucleotide sequence ID" value="NZ_LDYG01000051.1"/>
</dbReference>
<keyword evidence="3" id="KW-0326">Glycosidase</keyword>
<organism evidence="5 6">
    <name type="scientific">Bacillus coahuilensis p1.1.43</name>
    <dbReference type="NCBI Taxonomy" id="1150625"/>
    <lineage>
        <taxon>Bacteria</taxon>
        <taxon>Bacillati</taxon>
        <taxon>Bacillota</taxon>
        <taxon>Bacilli</taxon>
        <taxon>Bacillales</taxon>
        <taxon>Bacillaceae</taxon>
        <taxon>Bacillus</taxon>
    </lineage>
</organism>